<protein>
    <submittedName>
        <fullName evidence="1">Uncharacterized protein</fullName>
    </submittedName>
</protein>
<gene>
    <name evidence="1" type="ORF">RJ641_011907</name>
</gene>
<dbReference type="Proteomes" id="UP001370490">
    <property type="component" value="Unassembled WGS sequence"/>
</dbReference>
<organism evidence="1 2">
    <name type="scientific">Dillenia turbinata</name>
    <dbReference type="NCBI Taxonomy" id="194707"/>
    <lineage>
        <taxon>Eukaryota</taxon>
        <taxon>Viridiplantae</taxon>
        <taxon>Streptophyta</taxon>
        <taxon>Embryophyta</taxon>
        <taxon>Tracheophyta</taxon>
        <taxon>Spermatophyta</taxon>
        <taxon>Magnoliopsida</taxon>
        <taxon>eudicotyledons</taxon>
        <taxon>Gunneridae</taxon>
        <taxon>Pentapetalae</taxon>
        <taxon>Dilleniales</taxon>
        <taxon>Dilleniaceae</taxon>
        <taxon>Dillenia</taxon>
    </lineage>
</organism>
<dbReference type="EMBL" id="JBAMMX010000018">
    <property type="protein sequence ID" value="KAK6923603.1"/>
    <property type="molecule type" value="Genomic_DNA"/>
</dbReference>
<proteinExistence type="predicted"/>
<comment type="caution">
    <text evidence="1">The sequence shown here is derived from an EMBL/GenBank/DDBJ whole genome shotgun (WGS) entry which is preliminary data.</text>
</comment>
<sequence length="78" mass="8816">MGFLARERFCDMDAQPNLVGRLAHLIDDEILDRFDRILKIELSIKMFSPPPFGLSLESEPLCVGRLSTQSNSLPIGRQ</sequence>
<name>A0AAN8UV23_9MAGN</name>
<accession>A0AAN8UV23</accession>
<reference evidence="1 2" key="1">
    <citation type="submission" date="2023-12" db="EMBL/GenBank/DDBJ databases">
        <title>A high-quality genome assembly for Dillenia turbinata (Dilleniales).</title>
        <authorList>
            <person name="Chanderbali A."/>
        </authorList>
    </citation>
    <scope>NUCLEOTIDE SEQUENCE [LARGE SCALE GENOMIC DNA]</scope>
    <source>
        <strain evidence="1">LSX21</strain>
        <tissue evidence="1">Leaf</tissue>
    </source>
</reference>
<keyword evidence="2" id="KW-1185">Reference proteome</keyword>
<evidence type="ECO:0000313" key="2">
    <source>
        <dbReference type="Proteomes" id="UP001370490"/>
    </source>
</evidence>
<dbReference type="AlphaFoldDB" id="A0AAN8UV23"/>
<evidence type="ECO:0000313" key="1">
    <source>
        <dbReference type="EMBL" id="KAK6923603.1"/>
    </source>
</evidence>